<dbReference type="SMART" id="SM01321">
    <property type="entry name" value="Y1_Tnp"/>
    <property type="match status" value="1"/>
</dbReference>
<gene>
    <name evidence="2" type="ORF">JWV37_11555</name>
</gene>
<reference evidence="2 3" key="1">
    <citation type="submission" date="2021-02" db="EMBL/GenBank/DDBJ databases">
        <title>Sulfurospirillum tamanensis sp. nov.</title>
        <authorList>
            <person name="Frolova A."/>
            <person name="Merkel A."/>
            <person name="Slobodkin A."/>
        </authorList>
    </citation>
    <scope>NUCLEOTIDE SEQUENCE [LARGE SCALE GENOMIC DNA]</scope>
    <source>
        <strain evidence="2 3">T05b</strain>
    </source>
</reference>
<reference evidence="3" key="2">
    <citation type="submission" date="2021-02" db="EMBL/GenBank/DDBJ databases">
        <title>Sulfurospirillum tamanensis sp. nov.</title>
        <authorList>
            <person name="Merkel A.Y."/>
        </authorList>
    </citation>
    <scope>NUCLEOTIDE SEQUENCE [LARGE SCALE GENOMIC DNA]</scope>
    <source>
        <strain evidence="3">T05b</strain>
    </source>
</reference>
<dbReference type="InterPro" id="IPR002686">
    <property type="entry name" value="Transposase_17"/>
</dbReference>
<dbReference type="PANTHER" id="PTHR34322">
    <property type="entry name" value="TRANSPOSASE, Y1_TNP DOMAIN-CONTAINING"/>
    <property type="match status" value="1"/>
</dbReference>
<organism evidence="2 3">
    <name type="scientific">Sulfurospirillum tamanense</name>
    <dbReference type="NCBI Taxonomy" id="2813362"/>
    <lineage>
        <taxon>Bacteria</taxon>
        <taxon>Pseudomonadati</taxon>
        <taxon>Campylobacterota</taxon>
        <taxon>Epsilonproteobacteria</taxon>
        <taxon>Campylobacterales</taxon>
        <taxon>Sulfurospirillaceae</taxon>
        <taxon>Sulfurospirillum</taxon>
    </lineage>
</organism>
<keyword evidence="3" id="KW-1185">Reference proteome</keyword>
<dbReference type="SUPFAM" id="SSF143422">
    <property type="entry name" value="Transposase IS200-like"/>
    <property type="match status" value="1"/>
</dbReference>
<dbReference type="RefSeq" id="WP_205459980.1">
    <property type="nucleotide sequence ID" value="NZ_JAFHKK010000037.1"/>
</dbReference>
<dbReference type="PANTHER" id="PTHR34322:SF2">
    <property type="entry name" value="TRANSPOSASE IS200-LIKE DOMAIN-CONTAINING PROTEIN"/>
    <property type="match status" value="1"/>
</dbReference>
<dbReference type="EMBL" id="JAFHKK010000037">
    <property type="protein sequence ID" value="MBN2965419.1"/>
    <property type="molecule type" value="Genomic_DNA"/>
</dbReference>
<comment type="caution">
    <text evidence="2">The sequence shown here is derived from an EMBL/GenBank/DDBJ whole genome shotgun (WGS) entry which is preliminary data.</text>
</comment>
<accession>A0ABS2WUT5</accession>
<dbReference type="InterPro" id="IPR036515">
    <property type="entry name" value="Transposase_17_sf"/>
</dbReference>
<protein>
    <submittedName>
        <fullName evidence="2">Transposase</fullName>
    </submittedName>
</protein>
<evidence type="ECO:0000259" key="1">
    <source>
        <dbReference type="SMART" id="SM01321"/>
    </source>
</evidence>
<dbReference type="Gene3D" id="3.30.70.1290">
    <property type="entry name" value="Transposase IS200-like"/>
    <property type="match status" value="1"/>
</dbReference>
<feature type="non-terminal residue" evidence="2">
    <location>
        <position position="222"/>
    </location>
</feature>
<dbReference type="Pfam" id="PF01797">
    <property type="entry name" value="Y1_Tnp"/>
    <property type="match status" value="1"/>
</dbReference>
<evidence type="ECO:0000313" key="2">
    <source>
        <dbReference type="EMBL" id="MBN2965419.1"/>
    </source>
</evidence>
<evidence type="ECO:0000313" key="3">
    <source>
        <dbReference type="Proteomes" id="UP000703590"/>
    </source>
</evidence>
<name>A0ABS2WUT5_9BACT</name>
<proteinExistence type="predicted"/>
<feature type="domain" description="Transposase IS200-like" evidence="1">
    <location>
        <begin position="9"/>
        <end position="124"/>
    </location>
</feature>
<reference evidence="2 3" key="3">
    <citation type="submission" date="2021-02" db="EMBL/GenBank/DDBJ databases">
        <authorList>
            <person name="Merkel A.Y."/>
        </authorList>
    </citation>
    <scope>NUCLEOTIDE SEQUENCE [LARGE SCALE GENOMIC DNA]</scope>
    <source>
        <strain evidence="2 3">T05b</strain>
    </source>
</reference>
<sequence>MPRIARAESVGGIYHVINRGNMQMQVFDDAEDYEYFLKLLHEGLKKEAVELHAYCLMPNHFHLLLVSKAKGSLSRFMQWVMTSHVRYYHKKNKTSGHVWQGRYKSFMVQKESYYLSLLRYIEANALRAKLIEHAQNWPYGSLWERTNQQRGLLDESLVVLPTDWSLHVNTPLRDETLNAVRNSVNRQSPLGEVEWMEKTAQTFGLSSTLNARGRPRTKKEDD</sequence>
<dbReference type="Proteomes" id="UP000703590">
    <property type="component" value="Unassembled WGS sequence"/>
</dbReference>